<keyword evidence="1" id="KW-0472">Membrane</keyword>
<name>A0A1H6FVJ9_THEAL</name>
<organism evidence="2 3">
    <name type="scientific">Thermoleophilum album</name>
    <dbReference type="NCBI Taxonomy" id="29539"/>
    <lineage>
        <taxon>Bacteria</taxon>
        <taxon>Bacillati</taxon>
        <taxon>Actinomycetota</taxon>
        <taxon>Thermoleophilia</taxon>
        <taxon>Thermoleophilales</taxon>
        <taxon>Thermoleophilaceae</taxon>
        <taxon>Thermoleophilum</taxon>
    </lineage>
</organism>
<evidence type="ECO:0000313" key="2">
    <source>
        <dbReference type="EMBL" id="SEH14819.1"/>
    </source>
</evidence>
<dbReference type="Proteomes" id="UP000222056">
    <property type="component" value="Unassembled WGS sequence"/>
</dbReference>
<evidence type="ECO:0000313" key="3">
    <source>
        <dbReference type="Proteomes" id="UP000222056"/>
    </source>
</evidence>
<dbReference type="AlphaFoldDB" id="A0A1H6FVJ9"/>
<keyword evidence="1" id="KW-1133">Transmembrane helix</keyword>
<proteinExistence type="predicted"/>
<reference evidence="3" key="1">
    <citation type="submission" date="2016-10" db="EMBL/GenBank/DDBJ databases">
        <authorList>
            <person name="Varghese N."/>
            <person name="Submissions S."/>
        </authorList>
    </citation>
    <scope>NUCLEOTIDE SEQUENCE [LARGE SCALE GENOMIC DNA]</scope>
    <source>
        <strain evidence="3">ATCC 35263</strain>
    </source>
</reference>
<feature type="transmembrane region" description="Helical" evidence="1">
    <location>
        <begin position="6"/>
        <end position="26"/>
    </location>
</feature>
<keyword evidence="3" id="KW-1185">Reference proteome</keyword>
<dbReference type="RefSeq" id="WP_093118213.1">
    <property type="nucleotide sequence ID" value="NZ_FNWJ01000002.1"/>
</dbReference>
<protein>
    <submittedName>
        <fullName evidence="2">Uncharacterized protein</fullName>
    </submittedName>
</protein>
<keyword evidence="1" id="KW-0812">Transmembrane</keyword>
<evidence type="ECO:0000256" key="1">
    <source>
        <dbReference type="SAM" id="Phobius"/>
    </source>
</evidence>
<dbReference type="EMBL" id="FNWJ01000002">
    <property type="protein sequence ID" value="SEH14819.1"/>
    <property type="molecule type" value="Genomic_DNA"/>
</dbReference>
<gene>
    <name evidence="2" type="ORF">SAMN02745716_1747</name>
</gene>
<accession>A0A1H6FVJ9</accession>
<sequence>MGAIEIVALIFLIVVALALLGGMVAARRRAAASAGSLMTHLREVDAKLAAAVAADPTWAREALERAARAALRKDRPELADAALELLELTDRPGKLADEAQFKATAPGGEEVRIRVSRRAGEWTAELLPS</sequence>